<dbReference type="GO" id="GO:0046872">
    <property type="term" value="F:metal ion binding"/>
    <property type="evidence" value="ECO:0007669"/>
    <property type="project" value="UniProtKB-KW"/>
</dbReference>
<keyword evidence="8" id="KW-0648">Protein biosynthesis</keyword>
<dbReference type="FunFam" id="3.40.50.620:FF:000027">
    <property type="entry name" value="Cysteine--tRNA ligase, cytoplasmic"/>
    <property type="match status" value="1"/>
</dbReference>
<dbReference type="PANTHER" id="PTHR10890">
    <property type="entry name" value="CYSTEINYL-TRNA SYNTHETASE"/>
    <property type="match status" value="1"/>
</dbReference>
<evidence type="ECO:0000256" key="9">
    <source>
        <dbReference type="ARBA" id="ARBA00023146"/>
    </source>
</evidence>
<gene>
    <name evidence="12" type="ORF">ECRASSUSDP1_LOCUS3671</name>
</gene>
<evidence type="ECO:0000256" key="1">
    <source>
        <dbReference type="ARBA" id="ARBA00001947"/>
    </source>
</evidence>
<dbReference type="GO" id="GO:0005737">
    <property type="term" value="C:cytoplasm"/>
    <property type="evidence" value="ECO:0007669"/>
    <property type="project" value="TreeGrafter"/>
</dbReference>
<evidence type="ECO:0000256" key="4">
    <source>
        <dbReference type="ARBA" id="ARBA00022723"/>
    </source>
</evidence>
<evidence type="ECO:0000256" key="5">
    <source>
        <dbReference type="ARBA" id="ARBA00022741"/>
    </source>
</evidence>
<dbReference type="AlphaFoldDB" id="A0AAD1U8S1"/>
<dbReference type="InterPro" id="IPR015803">
    <property type="entry name" value="Cys-tRNA-ligase"/>
</dbReference>
<evidence type="ECO:0000256" key="7">
    <source>
        <dbReference type="ARBA" id="ARBA00022840"/>
    </source>
</evidence>
<comment type="caution">
    <text evidence="12">The sequence shown here is derived from an EMBL/GenBank/DDBJ whole genome shotgun (WGS) entry which is preliminary data.</text>
</comment>
<dbReference type="GO" id="GO:0006423">
    <property type="term" value="P:cysteinyl-tRNA aminoacylation"/>
    <property type="evidence" value="ECO:0007669"/>
    <property type="project" value="InterPro"/>
</dbReference>
<keyword evidence="5" id="KW-0547">Nucleotide-binding</keyword>
<keyword evidence="13" id="KW-1185">Reference proteome</keyword>
<dbReference type="InterPro" id="IPR014729">
    <property type="entry name" value="Rossmann-like_a/b/a_fold"/>
</dbReference>
<comment type="cofactor">
    <cofactor evidence="1">
        <name>Zn(2+)</name>
        <dbReference type="ChEBI" id="CHEBI:29105"/>
    </cofactor>
</comment>
<dbReference type="NCBIfam" id="TIGR00435">
    <property type="entry name" value="cysS"/>
    <property type="match status" value="1"/>
</dbReference>
<evidence type="ECO:0000256" key="6">
    <source>
        <dbReference type="ARBA" id="ARBA00022833"/>
    </source>
</evidence>
<evidence type="ECO:0000256" key="3">
    <source>
        <dbReference type="ARBA" id="ARBA00022598"/>
    </source>
</evidence>
<keyword evidence="6" id="KW-0862">Zinc</keyword>
<dbReference type="GO" id="GO:0005524">
    <property type="term" value="F:ATP binding"/>
    <property type="evidence" value="ECO:0007669"/>
    <property type="project" value="UniProtKB-KW"/>
</dbReference>
<keyword evidence="9" id="KW-0030">Aminoacyl-tRNA synthetase</keyword>
<dbReference type="PANTHER" id="PTHR10890:SF3">
    <property type="entry name" value="CYSTEINE--TRNA LIGASE, CYTOPLASMIC"/>
    <property type="match status" value="1"/>
</dbReference>
<dbReference type="InterPro" id="IPR032678">
    <property type="entry name" value="tRNA-synt_1_cat_dom"/>
</dbReference>
<evidence type="ECO:0000313" key="13">
    <source>
        <dbReference type="Proteomes" id="UP001295684"/>
    </source>
</evidence>
<evidence type="ECO:0000256" key="8">
    <source>
        <dbReference type="ARBA" id="ARBA00022917"/>
    </source>
</evidence>
<name>A0AAD1U8S1_EUPCR</name>
<dbReference type="PRINTS" id="PR00983">
    <property type="entry name" value="TRNASYNTHCYS"/>
</dbReference>
<keyword evidence="7" id="KW-0067">ATP-binding</keyword>
<organism evidence="12 13">
    <name type="scientific">Euplotes crassus</name>
    <dbReference type="NCBI Taxonomy" id="5936"/>
    <lineage>
        <taxon>Eukaryota</taxon>
        <taxon>Sar</taxon>
        <taxon>Alveolata</taxon>
        <taxon>Ciliophora</taxon>
        <taxon>Intramacronucleata</taxon>
        <taxon>Spirotrichea</taxon>
        <taxon>Hypotrichia</taxon>
        <taxon>Euplotida</taxon>
        <taxon>Euplotidae</taxon>
        <taxon>Moneuplotes</taxon>
    </lineage>
</organism>
<dbReference type="CDD" id="cd00672">
    <property type="entry name" value="CysRS_core"/>
    <property type="match status" value="1"/>
</dbReference>
<dbReference type="InterPro" id="IPR024909">
    <property type="entry name" value="Cys-tRNA/MSH_ligase"/>
</dbReference>
<evidence type="ECO:0000259" key="11">
    <source>
        <dbReference type="Pfam" id="PF01406"/>
    </source>
</evidence>
<dbReference type="EC" id="6.1.1.16" evidence="2"/>
<evidence type="ECO:0000256" key="2">
    <source>
        <dbReference type="ARBA" id="ARBA00012832"/>
    </source>
</evidence>
<keyword evidence="4" id="KW-0479">Metal-binding</keyword>
<dbReference type="Gene3D" id="1.20.120.1910">
    <property type="entry name" value="Cysteine-tRNA ligase, C-terminal anti-codon recognition domain"/>
    <property type="match status" value="1"/>
</dbReference>
<proteinExistence type="inferred from homology"/>
<accession>A0AAD1U8S1</accession>
<evidence type="ECO:0000256" key="10">
    <source>
        <dbReference type="ARBA" id="ARBA00031499"/>
    </source>
</evidence>
<dbReference type="GO" id="GO:0004817">
    <property type="term" value="F:cysteine-tRNA ligase activity"/>
    <property type="evidence" value="ECO:0007669"/>
    <property type="project" value="UniProtKB-EC"/>
</dbReference>
<dbReference type="SUPFAM" id="SSF47323">
    <property type="entry name" value="Anticodon-binding domain of a subclass of class I aminoacyl-tRNA synthetases"/>
    <property type="match status" value="1"/>
</dbReference>
<feature type="domain" description="tRNA synthetases class I catalytic" evidence="11">
    <location>
        <begin position="46"/>
        <end position="343"/>
    </location>
</feature>
<reference evidence="12" key="1">
    <citation type="submission" date="2023-07" db="EMBL/GenBank/DDBJ databases">
        <authorList>
            <consortium name="AG Swart"/>
            <person name="Singh M."/>
            <person name="Singh A."/>
            <person name="Seah K."/>
            <person name="Emmerich C."/>
        </authorList>
    </citation>
    <scope>NUCLEOTIDE SEQUENCE</scope>
    <source>
        <strain evidence="12">DP1</strain>
    </source>
</reference>
<dbReference type="EMBL" id="CAMPGE010003514">
    <property type="protein sequence ID" value="CAI2362349.1"/>
    <property type="molecule type" value="Genomic_DNA"/>
</dbReference>
<dbReference type="Pfam" id="PF01406">
    <property type="entry name" value="tRNA-synt_1e"/>
    <property type="match status" value="1"/>
</dbReference>
<evidence type="ECO:0000313" key="12">
    <source>
        <dbReference type="EMBL" id="CAI2362349.1"/>
    </source>
</evidence>
<dbReference type="Gene3D" id="3.40.50.620">
    <property type="entry name" value="HUPs"/>
    <property type="match status" value="1"/>
</dbReference>
<protein>
    <recommendedName>
        <fullName evidence="2">cysteine--tRNA ligase</fullName>
        <ecNumber evidence="2">6.1.1.16</ecNumber>
    </recommendedName>
    <alternativeName>
        <fullName evidence="10">Cysteinyl-tRNA synthetase</fullName>
    </alternativeName>
</protein>
<sequence>MLRTFKRPSALSKYHFSTSRPTLKTLHFQNSLSKTLVPFTPLTSPLSFYVCGPTVYSHSHLGHARAYTTTDMIRRVLRDYFNYEVQFCMNITDVDDKIIHKSHEQGKEVRQVAKEFEKEFMDRMQDLAVEPPDFVPRVSEYVQEVVQFVQRLEKKGFAYEANGSVYFDVKEYLQRGNEYPKLNIAAKEQLEKLLEEGEGVLSNGELSGEKKSPQDFVLWKKSKENEPFWESKWGNGRPGWHIECSVMSHEVFQRYPIDIHAGGEDLKFPHHDNEIAQSEAHHGCDKWVNYWIHIGHLHIDKQKMSKSLKNFIKIKEFLKLYSSRQIRFLFLLQKWNKIMNFDPKVSMAEAIAKDSQFSEFFKQARAIVRNYEIHQTSQKFNMEDKQLDSFLRDTKERVHHHLCNNIDTPSVINELSSLIIKTNSYMKSGDNELKAPLILSISRFILKISQCLGLINDDPFGFDSTQELTDETSIEPFVQATVDLRDRIKKLVFKSNIKKELFEELDKIRDEDLARLGIRLEDSTTGGSSTWIKEDPDVLLSNIKERKLGKKQKTNKAKKPS</sequence>
<dbReference type="Proteomes" id="UP001295684">
    <property type="component" value="Unassembled WGS sequence"/>
</dbReference>
<dbReference type="InterPro" id="IPR009080">
    <property type="entry name" value="tRNAsynth_Ia_anticodon-bd"/>
</dbReference>
<dbReference type="SUPFAM" id="SSF52374">
    <property type="entry name" value="Nucleotidylyl transferase"/>
    <property type="match status" value="1"/>
</dbReference>
<keyword evidence="3" id="KW-0436">Ligase</keyword>
<dbReference type="HAMAP" id="MF_00041">
    <property type="entry name" value="Cys_tRNA_synth"/>
    <property type="match status" value="1"/>
</dbReference>